<organism evidence="4 5">
    <name type="scientific">Globodera rostochiensis</name>
    <name type="common">Golden nematode worm</name>
    <name type="synonym">Heterodera rostochiensis</name>
    <dbReference type="NCBI Taxonomy" id="31243"/>
    <lineage>
        <taxon>Eukaryota</taxon>
        <taxon>Metazoa</taxon>
        <taxon>Ecdysozoa</taxon>
        <taxon>Nematoda</taxon>
        <taxon>Chromadorea</taxon>
        <taxon>Rhabditida</taxon>
        <taxon>Tylenchina</taxon>
        <taxon>Tylenchomorpha</taxon>
        <taxon>Tylenchoidea</taxon>
        <taxon>Heteroderidae</taxon>
        <taxon>Heteroderinae</taxon>
        <taxon>Globodera</taxon>
    </lineage>
</organism>
<dbReference type="InterPro" id="IPR002622">
    <property type="entry name" value="Transposase_14"/>
</dbReference>
<feature type="region of interest" description="Disordered" evidence="2">
    <location>
        <begin position="124"/>
        <end position="184"/>
    </location>
</feature>
<dbReference type="AlphaFoldDB" id="A0A914HP73"/>
<feature type="compositionally biased region" description="Acidic residues" evidence="2">
    <location>
        <begin position="136"/>
        <end position="147"/>
    </location>
</feature>
<sequence length="440" mass="51391">MIEAHEEQMDGRCPDESALKETLKIKHEPHYGAVNVEDVKVKSEQYDESQKDFIKVKVEEVGPSVIEHGQQLTSTSARTKDGAQTSMELKRQLPIVLDAKTSVSVEAEHESLKMILPLSKSARRIRARSKMPQNESSEEDNCSEESEEANHSRETFEESDYSETNDFEEIDHSSNKKVEQNSGKRIHYTEEEKLKIVNKFLKMKQNLYNSGDKRPYQEINKEIADKLNVNIRTIYMWKQNFGHTIYYSEKEKLEIVNKFLKLKYELNNNNKKGKRPYREINKEIADKLNVHIRTIYKWKKNFDHKIIHSEEEKLEIVNKFLQIKRELCNKGDKRLCKEIDKEIADKFGVTIGTICKWIKKFGFSTLKRFTSEQKIELVKRLENLKKENPKLKKKEIAKKLQISCSYLNQLIKQIPLGAAKPNEVTTRGRRKNAVGLQETA</sequence>
<protein>
    <submittedName>
        <fullName evidence="5">Transposase Synechocystis PCC 6803 domain-containing protein</fullName>
    </submittedName>
</protein>
<evidence type="ECO:0000256" key="2">
    <source>
        <dbReference type="SAM" id="MobiDB-lite"/>
    </source>
</evidence>
<feature type="compositionally biased region" description="Basic and acidic residues" evidence="2">
    <location>
        <begin position="170"/>
        <end position="179"/>
    </location>
</feature>
<keyword evidence="4" id="KW-1185">Reference proteome</keyword>
<accession>A0A914HP73</accession>
<keyword evidence="1" id="KW-0175">Coiled coil</keyword>
<dbReference type="Pfam" id="PF01710">
    <property type="entry name" value="HTH_Tnp_IS630"/>
    <property type="match status" value="1"/>
</dbReference>
<evidence type="ECO:0000256" key="1">
    <source>
        <dbReference type="SAM" id="Coils"/>
    </source>
</evidence>
<evidence type="ECO:0000313" key="4">
    <source>
        <dbReference type="Proteomes" id="UP000887572"/>
    </source>
</evidence>
<feature type="coiled-coil region" evidence="1">
    <location>
        <begin position="367"/>
        <end position="394"/>
    </location>
</feature>
<feature type="domain" description="Transposase Synechocystis PCC 6803" evidence="3">
    <location>
        <begin position="343"/>
        <end position="433"/>
    </location>
</feature>
<feature type="compositionally biased region" description="Acidic residues" evidence="2">
    <location>
        <begin position="157"/>
        <end position="169"/>
    </location>
</feature>
<dbReference type="WBParaSite" id="Gr19_v10_g2417.t1">
    <property type="protein sequence ID" value="Gr19_v10_g2417.t1"/>
    <property type="gene ID" value="Gr19_v10_g2417"/>
</dbReference>
<reference evidence="5" key="1">
    <citation type="submission" date="2022-11" db="UniProtKB">
        <authorList>
            <consortium name="WormBaseParasite"/>
        </authorList>
    </citation>
    <scope>IDENTIFICATION</scope>
</reference>
<proteinExistence type="predicted"/>
<evidence type="ECO:0000313" key="5">
    <source>
        <dbReference type="WBParaSite" id="Gr19_v10_g2417.t1"/>
    </source>
</evidence>
<evidence type="ECO:0000259" key="3">
    <source>
        <dbReference type="Pfam" id="PF01710"/>
    </source>
</evidence>
<name>A0A914HP73_GLORO</name>
<dbReference type="Proteomes" id="UP000887572">
    <property type="component" value="Unplaced"/>
</dbReference>